<accession>A0A9E7T2G3</accession>
<feature type="coiled-coil region" evidence="1">
    <location>
        <begin position="301"/>
        <end position="354"/>
    </location>
</feature>
<keyword evidence="1" id="KW-0175">Coiled coil</keyword>
<proteinExistence type="predicted"/>
<protein>
    <submittedName>
        <fullName evidence="2">Internal virion protein C</fullName>
    </submittedName>
</protein>
<evidence type="ECO:0000313" key="3">
    <source>
        <dbReference type="Proteomes" id="UP001060037"/>
    </source>
</evidence>
<evidence type="ECO:0000313" key="2">
    <source>
        <dbReference type="EMBL" id="UTQ78262.1"/>
    </source>
</evidence>
<reference evidence="2" key="1">
    <citation type="submission" date="2022-05" db="EMBL/GenBank/DDBJ databases">
        <authorList>
            <person name="Tikunov A."/>
            <person name="Kozlova Y."/>
            <person name="Morozova V."/>
            <person name="Jdeed G."/>
            <person name="Bardasheva A."/>
            <person name="Tikunova N."/>
        </authorList>
    </citation>
    <scope>NUCLEOTIDE SEQUENCE</scope>
</reference>
<evidence type="ECO:0000256" key="1">
    <source>
        <dbReference type="SAM" id="Coils"/>
    </source>
</evidence>
<sequence length="1296" mass="140321">MPDTELTQQPAGFGQLFDVAAKKNFIGNAGSQYMDLMTYGQPVAGYKPSMQEVDQLKTNLQLSDEQAANISGALSPEEMQYSAQKFAEANQNNKTLEGAGWKGTAAEALSYIADPAMLPAFFIKSPYVVGKTLQLATRGASKVAVNGVVERAVGAAIVGAGTGLAQEAVLSSFDTERDVNDVILAGLSGFVGGAAFSSLADGGASLVKRMGSKPTQVAAEAVEKTDWGNPMAMVNEADTALNEGIRGRLDVSAYDKNMELLSKEVADPMAAKRLLTEGEAINQLVEELTPVAAKRLPRGERMQFEANIKEAEYRVASTEAKLSELLSAPAQGSGKALSKARKALQAEAAKLRSEIDVGKAVVDDLKGQVEPSVSGELATAVSDINQLKQGVIPDRLKQRYLDLITPEDAAPAYDSLVARSAKAEAPAKLPEAVQQDTEVKLEEALSPTVDKPDTSVGAAENKATITLPDFEANEISETYSKVLGDLRKVGEKIPVTGANFTTSAYTRSMSQIKDNTLRGLAGLVFNDPHGLKGGPQSAIAFADAMRTRIMPKALFIESQAQNEYIKSLGINQLLQAGKANDALINFDREVMLKINSFGDGVASKIAEGDDPITRAAKARAEAYQKSLEMMKRYNVRGFENVEARGSYFPVSFGRNDMQSALDKHGTDAVREVIARGYMNGKVKLSEKSAILVADNTLERFFRKTGAVKATKPASSISGKLAEVVNDLRASNVPDEEIATVVKMLQNEDLDATVSSRAMASLQPDVTAHTIDGLRMVDLIDSSTSSVDKYVREASAQAGFARYGMRSRRQAEDTMTEAFKRHREEITRLTEDYNYNKESLAKADRSIALPEQIAETEAAIREYERLGDITAYRKKLDGWEQGMFDGIKVAFGEPLEDATALNAVYGLTGKTVNFMLLGFSGVAQAADIGHVISRSGLGAALRNLPTSVYHGVRSLLPSQDYFMRNQELSDMAEVFGTVGHQDYLFGHKMMSGAEYGDAVIGQVSKWDKSLDKLNWAQSAMSGMRPIQGLIDELSARSLMTNLARLSKDGMFTGKIRKQFLELGKMGEEQLDKSLAHINERMSKGDTIFDAVRTLDPMLRDELGTAIRTVHSSNINRAYYGELPLWTNSSLGKALMRLQTFALVAWEKSVQRGLRHDKAGLVSSMVFASGLASLFIDADVRIQSLKMPEDKRGDYVRKRTEEERAYTIAGRISHIALLSTTAQILNIFNPYEESAIKPLGEYRGAAVQGAAGKFTQGIAAAGRLATDESTDPESDKYKVMGVIPLLNTATGMAILNTL</sequence>
<name>A0A9E7T2G3_9CAUD</name>
<organism evidence="2 3">
    <name type="scientific">Aeromonas phage Aer_P220</name>
    <dbReference type="NCBI Taxonomy" id="2951227"/>
    <lineage>
        <taxon>Viruses</taxon>
        <taxon>Duplodnaviria</taxon>
        <taxon>Heunggongvirae</taxon>
        <taxon>Uroviricota</taxon>
        <taxon>Caudoviricetes</taxon>
        <taxon>Autographivirales</taxon>
        <taxon>Autographivirales incertae sedis</taxon>
        <taxon>Yinyavirus</taxon>
        <taxon>Yinyavirus AerP220</taxon>
    </lineage>
</organism>
<keyword evidence="3" id="KW-1185">Reference proteome</keyword>
<dbReference type="EMBL" id="ON624112">
    <property type="protein sequence ID" value="UTQ78262.1"/>
    <property type="molecule type" value="Genomic_DNA"/>
</dbReference>
<dbReference type="Proteomes" id="UP001060037">
    <property type="component" value="Segment"/>
</dbReference>